<evidence type="ECO:0000313" key="2">
    <source>
        <dbReference type="EMBL" id="SCA74791.1"/>
    </source>
</evidence>
<comment type="caution">
    <text evidence="2">The sequence shown here is derived from an EMBL/GenBank/DDBJ whole genome shotgun (WGS) entry which is preliminary data.</text>
</comment>
<dbReference type="PANTHER" id="PTHR23150">
    <property type="entry name" value="SULFATASE MODIFYING FACTOR 1, 2"/>
    <property type="match status" value="1"/>
</dbReference>
<proteinExistence type="predicted"/>
<dbReference type="InterPro" id="IPR042095">
    <property type="entry name" value="SUMF_sf"/>
</dbReference>
<evidence type="ECO:0000313" key="3">
    <source>
        <dbReference type="Proteomes" id="UP000195338"/>
    </source>
</evidence>
<protein>
    <submittedName>
        <fullName evidence="2">Sulfatase modifying factor 1 (C-alpha-formyglycine-generating enzyme 1)</fullName>
    </submittedName>
</protein>
<dbReference type="InterPro" id="IPR005532">
    <property type="entry name" value="SUMF_dom"/>
</dbReference>
<evidence type="ECO:0000259" key="1">
    <source>
        <dbReference type="Pfam" id="PF03781"/>
    </source>
</evidence>
<reference evidence="2 3" key="1">
    <citation type="submission" date="2016-04" db="EMBL/GenBank/DDBJ databases">
        <authorList>
            <person name="Mornico D."/>
        </authorList>
    </citation>
    <scope>NUCLEOTIDE SEQUENCE [LARGE SCALE GENOMIC DNA]</scope>
    <source>
        <strain evidence="2 3">A121</strain>
    </source>
</reference>
<keyword evidence="3" id="KW-1185">Reference proteome</keyword>
<dbReference type="InterPro" id="IPR016187">
    <property type="entry name" value="CTDL_fold"/>
</dbReference>
<sequence>MMKRLSFSRILKRCGIIFLLFFVFLMQMFYSNGLYKSAIWLDGLYRKHTQGPSSSVTALMTPETVEKNKSLIKQSITNDAIFIEGGEFTMGPDNCDNYAPTLSQCAGAPVYQVKLSNYSLLKFKITNRDFDTFQADNDQFINPHHDRFDSERWEKIHQHGNLPAILNWNMANDYCQWLGKLTDLPVALPTEAQWEYAARNRGQYVGFMTDNNTIEPGVNVSSFEMRQAIKDGYLTPVGQFPPSPLGLYDLSGNGLEWVNDWYSRDKPDGNGPFIDPKGPAIGYLDSEGPAKVLRPYQPNTDSSGFGVTVHDRYYAAVSASVDSASSYTARCVINHSQRIATHE</sequence>
<dbReference type="Gene3D" id="3.90.1580.10">
    <property type="entry name" value="paralog of FGE (formylglycine-generating enzyme)"/>
    <property type="match status" value="1"/>
</dbReference>
<gene>
    <name evidence="2" type="ORF">BN4901_0656</name>
</gene>
<dbReference type="SUPFAM" id="SSF56436">
    <property type="entry name" value="C-type lectin-like"/>
    <property type="match status" value="1"/>
</dbReference>
<feature type="domain" description="Sulfatase-modifying factor enzyme-like" evidence="1">
    <location>
        <begin position="78"/>
        <end position="263"/>
    </location>
</feature>
<dbReference type="InterPro" id="IPR051043">
    <property type="entry name" value="Sulfatase_Mod_Factor_Kinase"/>
</dbReference>
<dbReference type="RefSeq" id="WP_170928001.1">
    <property type="nucleotide sequence ID" value="NZ_FLUX01000007.1"/>
</dbReference>
<name>A0ABY0JYV2_9ENTR</name>
<dbReference type="EMBL" id="FLUX01000007">
    <property type="protein sequence ID" value="SCA74791.1"/>
    <property type="molecule type" value="Genomic_DNA"/>
</dbReference>
<dbReference type="Proteomes" id="UP000195338">
    <property type="component" value="Unassembled WGS sequence"/>
</dbReference>
<dbReference type="Pfam" id="PF03781">
    <property type="entry name" value="FGE-sulfatase"/>
    <property type="match status" value="1"/>
</dbReference>
<dbReference type="PANTHER" id="PTHR23150:SF19">
    <property type="entry name" value="FORMYLGLYCINE-GENERATING ENZYME"/>
    <property type="match status" value="1"/>
</dbReference>
<organism evidence="2 3">
    <name type="scientific">Citrobacter europaeus</name>
    <dbReference type="NCBI Taxonomy" id="1914243"/>
    <lineage>
        <taxon>Bacteria</taxon>
        <taxon>Pseudomonadati</taxon>
        <taxon>Pseudomonadota</taxon>
        <taxon>Gammaproteobacteria</taxon>
        <taxon>Enterobacterales</taxon>
        <taxon>Enterobacteriaceae</taxon>
        <taxon>Citrobacter</taxon>
    </lineage>
</organism>
<accession>A0ABY0JYV2</accession>